<dbReference type="EMBL" id="FN178498">
    <property type="protein sequence ID" value="CAX48656.1"/>
    <property type="molecule type" value="Genomic_DNA"/>
</dbReference>
<dbReference type="Gene3D" id="3.30.70.890">
    <property type="entry name" value="GHMP kinase, C-terminal domain"/>
    <property type="match status" value="1"/>
</dbReference>
<keyword evidence="4" id="KW-0963">Cytoplasm</keyword>
<dbReference type="Pfam" id="PF00288">
    <property type="entry name" value="GHMP_kinases_N"/>
    <property type="match status" value="1"/>
</dbReference>
<dbReference type="AlphaFoldDB" id="C4PWA2"/>
<dbReference type="PRINTS" id="PR00959">
    <property type="entry name" value="MEVGALKINASE"/>
</dbReference>
<dbReference type="Gene3D" id="3.30.230.10">
    <property type="match status" value="1"/>
</dbReference>
<keyword evidence="5" id="KW-0444">Lipid biosynthesis</keyword>
<evidence type="ECO:0000313" key="15">
    <source>
        <dbReference type="EMBL" id="CAX48656.1"/>
    </source>
</evidence>
<dbReference type="EC" id="2.7.1.36" evidence="3"/>
<evidence type="ECO:0000259" key="14">
    <source>
        <dbReference type="Pfam" id="PF08544"/>
    </source>
</evidence>
<keyword evidence="11" id="KW-0443">Lipid metabolism</keyword>
<keyword evidence="8 15" id="KW-0418">Kinase</keyword>
<dbReference type="PANTHER" id="PTHR43290:SF2">
    <property type="entry name" value="MEVALONATE KINASE"/>
    <property type="match status" value="1"/>
</dbReference>
<evidence type="ECO:0000256" key="4">
    <source>
        <dbReference type="ARBA" id="ARBA00022490"/>
    </source>
</evidence>
<dbReference type="InterPro" id="IPR006205">
    <property type="entry name" value="Mev_gal_kin"/>
</dbReference>
<evidence type="ECO:0000256" key="11">
    <source>
        <dbReference type="ARBA" id="ARBA00023098"/>
    </source>
</evidence>
<gene>
    <name evidence="15" type="primary">mk</name>
</gene>
<evidence type="ECO:0000256" key="9">
    <source>
        <dbReference type="ARBA" id="ARBA00022840"/>
    </source>
</evidence>
<dbReference type="PANTHER" id="PTHR43290">
    <property type="entry name" value="MEVALONATE KINASE"/>
    <property type="match status" value="1"/>
</dbReference>
<evidence type="ECO:0000256" key="5">
    <source>
        <dbReference type="ARBA" id="ARBA00022516"/>
    </source>
</evidence>
<dbReference type="GO" id="GO:0005524">
    <property type="term" value="F:ATP binding"/>
    <property type="evidence" value="ECO:0007669"/>
    <property type="project" value="UniProtKB-KW"/>
</dbReference>
<dbReference type="InterPro" id="IPR014721">
    <property type="entry name" value="Ribsml_uS5_D2-typ_fold_subgr"/>
</dbReference>
<dbReference type="SUPFAM" id="SSF55060">
    <property type="entry name" value="GHMP Kinase, C-terminal domain"/>
    <property type="match status" value="1"/>
</dbReference>
<evidence type="ECO:0000256" key="1">
    <source>
        <dbReference type="ARBA" id="ARBA00004496"/>
    </source>
</evidence>
<evidence type="ECO:0000256" key="6">
    <source>
        <dbReference type="ARBA" id="ARBA00022679"/>
    </source>
</evidence>
<dbReference type="NCBIfam" id="TIGR00549">
    <property type="entry name" value="mevalon_kin"/>
    <property type="match status" value="1"/>
</dbReference>
<organism evidence="15">
    <name type="scientific">Streptomyces anulatus</name>
    <name type="common">Streptomyces chrysomallus</name>
    <dbReference type="NCBI Taxonomy" id="1892"/>
    <lineage>
        <taxon>Bacteria</taxon>
        <taxon>Bacillati</taxon>
        <taxon>Actinomycetota</taxon>
        <taxon>Actinomycetes</taxon>
        <taxon>Kitasatosporales</taxon>
        <taxon>Streptomycetaceae</taxon>
        <taxon>Streptomyces</taxon>
    </lineage>
</organism>
<dbReference type="InterPro" id="IPR020568">
    <property type="entry name" value="Ribosomal_Su5_D2-typ_SF"/>
</dbReference>
<accession>C4PWA2</accession>
<dbReference type="InterPro" id="IPR013750">
    <property type="entry name" value="GHMP_kinase_C_dom"/>
</dbReference>
<keyword evidence="10" id="KW-0460">Magnesium</keyword>
<keyword evidence="7" id="KW-0547">Nucleotide-binding</keyword>
<feature type="domain" description="GHMP kinase N-terminal" evidence="13">
    <location>
        <begin position="108"/>
        <end position="181"/>
    </location>
</feature>
<evidence type="ECO:0000256" key="10">
    <source>
        <dbReference type="ARBA" id="ARBA00022842"/>
    </source>
</evidence>
<comment type="similarity">
    <text evidence="2">Belongs to the GHMP kinase family. Mevalonate kinase subfamily.</text>
</comment>
<dbReference type="PROSITE" id="PS00627">
    <property type="entry name" value="GHMP_KINASES_ATP"/>
    <property type="match status" value="1"/>
</dbReference>
<keyword evidence="9" id="KW-0067">ATP-binding</keyword>
<evidence type="ECO:0000256" key="3">
    <source>
        <dbReference type="ARBA" id="ARBA00012103"/>
    </source>
</evidence>
<dbReference type="GO" id="GO:0004496">
    <property type="term" value="F:mevalonate kinase activity"/>
    <property type="evidence" value="ECO:0007669"/>
    <property type="project" value="UniProtKB-EC"/>
</dbReference>
<dbReference type="InterPro" id="IPR006204">
    <property type="entry name" value="GHMP_kinase_N_dom"/>
</dbReference>
<dbReference type="InterPro" id="IPR036554">
    <property type="entry name" value="GHMP_kinase_C_sf"/>
</dbReference>
<protein>
    <recommendedName>
        <fullName evidence="3">mevalonate kinase</fullName>
        <ecNumber evidence="3">2.7.1.36</ecNumber>
    </recommendedName>
</protein>
<dbReference type="Pfam" id="PF08544">
    <property type="entry name" value="GHMP_kinases_C"/>
    <property type="match status" value="1"/>
</dbReference>
<comment type="pathway">
    <text evidence="12">Isoprenoid biosynthesis; isopentenyl diphosphate biosynthesis via mevalonate pathway; isopentenyl diphosphate from (R)-mevalonate: step 1/3.</text>
</comment>
<evidence type="ECO:0000256" key="2">
    <source>
        <dbReference type="ARBA" id="ARBA00006495"/>
    </source>
</evidence>
<dbReference type="SUPFAM" id="SSF54211">
    <property type="entry name" value="Ribosomal protein S5 domain 2-like"/>
    <property type="match status" value="1"/>
</dbReference>
<evidence type="ECO:0000256" key="7">
    <source>
        <dbReference type="ARBA" id="ARBA00022741"/>
    </source>
</evidence>
<name>C4PWA2_STRAQ</name>
<dbReference type="InterPro" id="IPR006203">
    <property type="entry name" value="GHMP_knse_ATP-bd_CS"/>
</dbReference>
<keyword evidence="6" id="KW-0808">Transferase</keyword>
<evidence type="ECO:0000256" key="12">
    <source>
        <dbReference type="ARBA" id="ARBA00029438"/>
    </source>
</evidence>
<dbReference type="GO" id="GO:0005829">
    <property type="term" value="C:cytosol"/>
    <property type="evidence" value="ECO:0007669"/>
    <property type="project" value="TreeGrafter"/>
</dbReference>
<sequence length="345" mass="36309">MQKRQAELSVLIPPNSAKGLSKSHRARSVGIGRAHAKAILLGEHAVVYGAPALALPIPQLTATASVGWSPHSPDGPHDMSLTMTGSASRPMVTQASESLRRLTAEFRASMGVTDRLHLDMVIDCAIPPGRGLGSSAACARAVVLALADLFDREISQSTAFDLVQTAENVTHGRASGVDAMAVGASVPLLFQAGGAQELAVGCEGLFIIADSGVVGRTKDAVELLREGFLRHPGSQERFVRRASVLTEEARHAFADGRPEELGSRLTDYHELLRTAGLSIDRIDTLVEAARTAGALGAKMTGGGMGGCMIALTRSWQASEVTRKLHEAGAVQTWVLPLRRLAGHAP</sequence>
<comment type="subcellular location">
    <subcellularLocation>
        <location evidence="1">Cytoplasm</location>
    </subcellularLocation>
</comment>
<evidence type="ECO:0000256" key="8">
    <source>
        <dbReference type="ARBA" id="ARBA00022777"/>
    </source>
</evidence>
<reference evidence="15" key="1">
    <citation type="journal article" date="2009" name="J. Biol. Chem.">
        <title>Aromatic Prenylation in Phenazine Biosynthesis: DIHYDROPHENAZINE-1-CARBOXYLATE DIMETHYLALLYLTRANSFERASE FROM STREPTOMYCES ANULATUS.</title>
        <authorList>
            <person name="Saleh O."/>
            <person name="Gust B."/>
            <person name="Boll B."/>
            <person name="Fiedler H.P."/>
            <person name="Heide L."/>
        </authorList>
    </citation>
    <scope>NUCLEOTIDE SEQUENCE</scope>
    <source>
        <strain evidence="15">9663</strain>
    </source>
</reference>
<feature type="domain" description="GHMP kinase C-terminal" evidence="14">
    <location>
        <begin position="250"/>
        <end position="328"/>
    </location>
</feature>
<dbReference type="UniPathway" id="UPA00057">
    <property type="reaction ID" value="UER00098"/>
</dbReference>
<evidence type="ECO:0000259" key="13">
    <source>
        <dbReference type="Pfam" id="PF00288"/>
    </source>
</evidence>
<proteinExistence type="inferred from homology"/>
<dbReference type="GO" id="GO:0019287">
    <property type="term" value="P:isopentenyl diphosphate biosynthetic process, mevalonate pathway"/>
    <property type="evidence" value="ECO:0007669"/>
    <property type="project" value="UniProtKB-UniPathway"/>
</dbReference>